<feature type="transmembrane region" description="Helical" evidence="1">
    <location>
        <begin position="452"/>
        <end position="471"/>
    </location>
</feature>
<feature type="transmembrane region" description="Helical" evidence="1">
    <location>
        <begin position="491"/>
        <end position="517"/>
    </location>
</feature>
<evidence type="ECO:0000256" key="1">
    <source>
        <dbReference type="SAM" id="Phobius"/>
    </source>
</evidence>
<keyword evidence="1" id="KW-0472">Membrane</keyword>
<gene>
    <name evidence="2" type="ORF">NEMVEDRAFT_v1g222695</name>
</gene>
<name>A7T5R5_NEMVE</name>
<organism evidence="2 3">
    <name type="scientific">Nematostella vectensis</name>
    <name type="common">Starlet sea anemone</name>
    <dbReference type="NCBI Taxonomy" id="45351"/>
    <lineage>
        <taxon>Eukaryota</taxon>
        <taxon>Metazoa</taxon>
        <taxon>Cnidaria</taxon>
        <taxon>Anthozoa</taxon>
        <taxon>Hexacorallia</taxon>
        <taxon>Actiniaria</taxon>
        <taxon>Edwardsiidae</taxon>
        <taxon>Nematostella</taxon>
    </lineage>
</organism>
<keyword evidence="3" id="KW-1185">Reference proteome</keyword>
<dbReference type="InterPro" id="IPR040099">
    <property type="entry name" value="ZZEF1"/>
</dbReference>
<dbReference type="PhylomeDB" id="A7T5R5"/>
<dbReference type="Proteomes" id="UP000001593">
    <property type="component" value="Unassembled WGS sequence"/>
</dbReference>
<dbReference type="EMBL" id="DS471269">
    <property type="protein sequence ID" value="EDO28696.1"/>
    <property type="molecule type" value="Genomic_DNA"/>
</dbReference>
<reference evidence="2 3" key="1">
    <citation type="journal article" date="2007" name="Science">
        <title>Sea anemone genome reveals ancestral eumetazoan gene repertoire and genomic organization.</title>
        <authorList>
            <person name="Putnam N.H."/>
            <person name="Srivastava M."/>
            <person name="Hellsten U."/>
            <person name="Dirks B."/>
            <person name="Chapman J."/>
            <person name="Salamov A."/>
            <person name="Terry A."/>
            <person name="Shapiro H."/>
            <person name="Lindquist E."/>
            <person name="Kapitonov V.V."/>
            <person name="Jurka J."/>
            <person name="Genikhovich G."/>
            <person name="Grigoriev I.V."/>
            <person name="Lucas S.M."/>
            <person name="Steele R.E."/>
            <person name="Finnerty J.R."/>
            <person name="Technau U."/>
            <person name="Martindale M.Q."/>
            <person name="Rokhsar D.S."/>
        </authorList>
    </citation>
    <scope>NUCLEOTIDE SEQUENCE [LARGE SCALE GENOMIC DNA]</scope>
    <source>
        <strain evidence="3">CH2 X CH6</strain>
    </source>
</reference>
<accession>A7T5R5</accession>
<protein>
    <submittedName>
        <fullName evidence="2">Uncharacterized protein</fullName>
    </submittedName>
</protein>
<proteinExistence type="predicted"/>
<keyword evidence="1" id="KW-0812">Transmembrane</keyword>
<keyword evidence="1" id="KW-1133">Transmembrane helix</keyword>
<dbReference type="PANTHER" id="PTHR22772">
    <property type="entry name" value="NOVEL ZZ TYPE ZINC FINGER DOMAIN CONTAINING PROTEIN"/>
    <property type="match status" value="1"/>
</dbReference>
<dbReference type="eggNOG" id="KOG1426">
    <property type="taxonomic scope" value="Eukaryota"/>
</dbReference>
<dbReference type="AlphaFoldDB" id="A7T5R5"/>
<evidence type="ECO:0000313" key="3">
    <source>
        <dbReference type="Proteomes" id="UP000001593"/>
    </source>
</evidence>
<dbReference type="HOGENOM" id="CLU_523060_0_0_1"/>
<dbReference type="InParanoid" id="A7T5R5"/>
<dbReference type="OMA" id="EENICMP"/>
<sequence length="521" mass="58802">MAQTFTHVFVYFQYIVIKFLGPRGEQVGRIGVLGVHFFGYEISRSCPLSQDLGMEQIAPVPESNPVQGATLFLRILAFLDDMAKDQCMPAKLLFPVYLEVLSINEGQLDLSTTSLELIWDVYTLVTSRGRNRKTIAAGVLLLRLLYQSLPYLKASKLLYGKEYKQDTDKMQQLSQQVFAHLCEIVDNEKDEYGSETKQISQHIILEGSLAVKMQVGYSGCQPACLSSVIGVMTTLLSVAQQEVNSSLAACKNSTANHGQSKPTLPYCDSLSSSNLVQLLCAMQKNLIIWCHNQLKTAGPRGKEAILSLIQCYTDILSVKVCSTLQIIHALGDKKMAAIDRLEQSFIASATRQLVLFLSLFVNEENICMPILRSLQPIALELRRFSTELPDLFFKKMAAIDRLEQSFIASATRQLVLFLSLFVNEENICMPILRSLQPIALELRRFSTELPDLFFKVFLFPPIPVLLFKVFLFPPIPELLFKVFLFPPIPELLFKVFLFPYTYILYTYTCIAFQGILIPTYT</sequence>
<evidence type="ECO:0000313" key="2">
    <source>
        <dbReference type="EMBL" id="EDO28696.1"/>
    </source>
</evidence>
<dbReference type="PANTHER" id="PTHR22772:SF4">
    <property type="entry name" value="ZINC FINGER ZZ-TYPE AND EF-HAND DOMAIN-CONTAINING PROTEIN 1"/>
    <property type="match status" value="1"/>
</dbReference>